<organism evidence="9 10">
    <name type="scientific">Nocardioides dubius</name>
    <dbReference type="NCBI Taxonomy" id="317019"/>
    <lineage>
        <taxon>Bacteria</taxon>
        <taxon>Bacillati</taxon>
        <taxon>Actinomycetota</taxon>
        <taxon>Actinomycetes</taxon>
        <taxon>Propionibacteriales</taxon>
        <taxon>Nocardioidaceae</taxon>
        <taxon>Nocardioides</taxon>
    </lineage>
</organism>
<reference evidence="10" key="1">
    <citation type="journal article" date="2019" name="Int. J. Syst. Evol. Microbiol.">
        <title>The Global Catalogue of Microorganisms (GCM) 10K type strain sequencing project: providing services to taxonomists for standard genome sequencing and annotation.</title>
        <authorList>
            <consortium name="The Broad Institute Genomics Platform"/>
            <consortium name="The Broad Institute Genome Sequencing Center for Infectious Disease"/>
            <person name="Wu L."/>
            <person name="Ma J."/>
        </authorList>
    </citation>
    <scope>NUCLEOTIDE SEQUENCE [LARGE SCALE GENOMIC DNA]</scope>
    <source>
        <strain evidence="10">JCM 13008</strain>
    </source>
</reference>
<evidence type="ECO:0000256" key="4">
    <source>
        <dbReference type="ARBA" id="ARBA00022692"/>
    </source>
</evidence>
<protein>
    <submittedName>
        <fullName evidence="9">VTT domain-containing protein</fullName>
    </submittedName>
</protein>
<dbReference type="RefSeq" id="WP_343993205.1">
    <property type="nucleotide sequence ID" value="NZ_BAAALG010000006.1"/>
</dbReference>
<proteinExistence type="inferred from homology"/>
<keyword evidence="4 7" id="KW-0812">Transmembrane</keyword>
<evidence type="ECO:0000259" key="8">
    <source>
        <dbReference type="Pfam" id="PF09335"/>
    </source>
</evidence>
<feature type="transmembrane region" description="Helical" evidence="7">
    <location>
        <begin position="193"/>
        <end position="211"/>
    </location>
</feature>
<dbReference type="PANTHER" id="PTHR30353">
    <property type="entry name" value="INNER MEMBRANE PROTEIN DEDA-RELATED"/>
    <property type="match status" value="1"/>
</dbReference>
<keyword evidence="3 7" id="KW-1003">Cell membrane</keyword>
<name>A0ABP4ECW2_9ACTN</name>
<evidence type="ECO:0000256" key="3">
    <source>
        <dbReference type="ARBA" id="ARBA00022475"/>
    </source>
</evidence>
<feature type="transmembrane region" description="Helical" evidence="7">
    <location>
        <begin position="30"/>
        <end position="61"/>
    </location>
</feature>
<evidence type="ECO:0000256" key="1">
    <source>
        <dbReference type="ARBA" id="ARBA00004651"/>
    </source>
</evidence>
<feature type="transmembrane region" description="Helical" evidence="7">
    <location>
        <begin position="73"/>
        <end position="92"/>
    </location>
</feature>
<dbReference type="Pfam" id="PF09335">
    <property type="entry name" value="VTT_dom"/>
    <property type="match status" value="1"/>
</dbReference>
<accession>A0ABP4ECW2</accession>
<keyword evidence="5 7" id="KW-1133">Transmembrane helix</keyword>
<evidence type="ECO:0000313" key="9">
    <source>
        <dbReference type="EMBL" id="GAA1099412.1"/>
    </source>
</evidence>
<gene>
    <name evidence="9" type="ORF">GCM10009668_16370</name>
</gene>
<feature type="transmembrane region" description="Helical" evidence="7">
    <location>
        <begin position="133"/>
        <end position="152"/>
    </location>
</feature>
<evidence type="ECO:0000313" key="10">
    <source>
        <dbReference type="Proteomes" id="UP001501581"/>
    </source>
</evidence>
<comment type="subcellular location">
    <subcellularLocation>
        <location evidence="1 7">Cell membrane</location>
        <topology evidence="1 7">Multi-pass membrane protein</topology>
    </subcellularLocation>
</comment>
<comment type="caution">
    <text evidence="9">The sequence shown here is derived from an EMBL/GenBank/DDBJ whole genome shotgun (WGS) entry which is preliminary data.</text>
</comment>
<comment type="similarity">
    <text evidence="2 7">Belongs to the DedA family.</text>
</comment>
<feature type="domain" description="VTT" evidence="8">
    <location>
        <begin position="48"/>
        <end position="179"/>
    </location>
</feature>
<dbReference type="PANTHER" id="PTHR30353:SF0">
    <property type="entry name" value="TRANSMEMBRANE PROTEIN"/>
    <property type="match status" value="1"/>
</dbReference>
<evidence type="ECO:0000256" key="5">
    <source>
        <dbReference type="ARBA" id="ARBA00022989"/>
    </source>
</evidence>
<dbReference type="InterPro" id="IPR032818">
    <property type="entry name" value="DedA-like"/>
</dbReference>
<evidence type="ECO:0000256" key="7">
    <source>
        <dbReference type="RuleBase" id="RU367016"/>
    </source>
</evidence>
<evidence type="ECO:0000256" key="6">
    <source>
        <dbReference type="ARBA" id="ARBA00023136"/>
    </source>
</evidence>
<sequence length="247" mass="27750">MLIDVLHPLLLGLNWMDPEWLLERFGQEMFWISIAIVFVECGLLFPILPGDSLLFSVGLFIHRAGAGEAGIDVNIVTACIALSIAAFLGNVAGYEIGRFLGPKIYERRGRFLKPEYFTKTEEFFDKHGAKALILGRFVPIVRTFITLVAGVGKMNRRHFFVWSAVGAVLWATGLTLLGYFLGGIEFLQHNIEAAILVIVFVSVLPMVLEWWRHRKAALAMVDDVTDAVGDRIEEVVDRIDDRTDRDN</sequence>
<keyword evidence="10" id="KW-1185">Reference proteome</keyword>
<keyword evidence="6 7" id="KW-0472">Membrane</keyword>
<feature type="transmembrane region" description="Helical" evidence="7">
    <location>
        <begin position="159"/>
        <end position="181"/>
    </location>
</feature>
<evidence type="ECO:0000256" key="2">
    <source>
        <dbReference type="ARBA" id="ARBA00010792"/>
    </source>
</evidence>
<dbReference type="EMBL" id="BAAALG010000006">
    <property type="protein sequence ID" value="GAA1099412.1"/>
    <property type="molecule type" value="Genomic_DNA"/>
</dbReference>
<dbReference type="InterPro" id="IPR032816">
    <property type="entry name" value="VTT_dom"/>
</dbReference>
<dbReference type="Proteomes" id="UP001501581">
    <property type="component" value="Unassembled WGS sequence"/>
</dbReference>